<dbReference type="EMBL" id="JUFZ01000016">
    <property type="protein sequence ID" value="KIC12508.1"/>
    <property type="molecule type" value="Genomic_DNA"/>
</dbReference>
<reference evidence="6 8" key="1">
    <citation type="submission" date="2014-12" db="EMBL/GenBank/DDBJ databases">
        <title>Genome sequence of Morococcus cerebrosus.</title>
        <authorList>
            <person name="Shin S.-K."/>
            <person name="Yi H."/>
        </authorList>
    </citation>
    <scope>NUCLEOTIDE SEQUENCE [LARGE SCALE GENOMIC DNA]</scope>
    <source>
        <strain evidence="6 8">CIP 81.93</strain>
    </source>
</reference>
<keyword evidence="2" id="KW-0812">Transmembrane</keyword>
<dbReference type="InterPro" id="IPR010652">
    <property type="entry name" value="DUF1232"/>
</dbReference>
<evidence type="ECO:0000256" key="1">
    <source>
        <dbReference type="ARBA" id="ARBA00004127"/>
    </source>
</evidence>
<evidence type="ECO:0000313" key="8">
    <source>
        <dbReference type="Proteomes" id="UP000031390"/>
    </source>
</evidence>
<dbReference type="GO" id="GO:0012505">
    <property type="term" value="C:endomembrane system"/>
    <property type="evidence" value="ECO:0007669"/>
    <property type="project" value="UniProtKB-SubCell"/>
</dbReference>
<evidence type="ECO:0000313" key="7">
    <source>
        <dbReference type="EMBL" id="UNV86489.1"/>
    </source>
</evidence>
<evidence type="ECO:0000313" key="9">
    <source>
        <dbReference type="Proteomes" id="UP000829504"/>
    </source>
</evidence>
<dbReference type="RefSeq" id="WP_003755567.1">
    <property type="nucleotide sequence ID" value="NZ_CP094242.1"/>
</dbReference>
<evidence type="ECO:0000256" key="2">
    <source>
        <dbReference type="ARBA" id="ARBA00022692"/>
    </source>
</evidence>
<evidence type="ECO:0000256" key="4">
    <source>
        <dbReference type="ARBA" id="ARBA00023136"/>
    </source>
</evidence>
<evidence type="ECO:0000313" key="6">
    <source>
        <dbReference type="EMBL" id="KIC12508.1"/>
    </source>
</evidence>
<name>A0A0C1ETR9_9NEIS</name>
<dbReference type="AlphaFoldDB" id="A0A0C1ETR9"/>
<keyword evidence="3" id="KW-1133">Transmembrane helix</keyword>
<protein>
    <submittedName>
        <fullName evidence="7">YkvA family protein</fullName>
    </submittedName>
</protein>
<keyword evidence="9" id="KW-1185">Reference proteome</keyword>
<dbReference type="PATRIC" id="fig|1056807.3.peg.410"/>
<feature type="domain" description="DUF1232" evidence="5">
    <location>
        <begin position="67"/>
        <end position="103"/>
    </location>
</feature>
<proteinExistence type="predicted"/>
<reference evidence="7 9" key="2">
    <citation type="submission" date="2022-03" db="EMBL/GenBank/DDBJ databases">
        <title>Genome sequencing of Morococcus cerebrosus.</title>
        <authorList>
            <person name="Baek M.-G."/>
            <person name="Yi H."/>
        </authorList>
    </citation>
    <scope>NUCLEOTIDE SEQUENCE [LARGE SCALE GENOMIC DNA]</scope>
    <source>
        <strain evidence="7 9">CIP 81.93</strain>
    </source>
</reference>
<evidence type="ECO:0000256" key="3">
    <source>
        <dbReference type="ARBA" id="ARBA00022989"/>
    </source>
</evidence>
<keyword evidence="4" id="KW-0472">Membrane</keyword>
<evidence type="ECO:0000259" key="5">
    <source>
        <dbReference type="Pfam" id="PF06803"/>
    </source>
</evidence>
<dbReference type="EMBL" id="CP094242">
    <property type="protein sequence ID" value="UNV86489.1"/>
    <property type="molecule type" value="Genomic_DNA"/>
</dbReference>
<gene>
    <name evidence="6" type="ORF">MCC93_04270</name>
    <name evidence="7" type="ORF">MON37_07215</name>
</gene>
<comment type="subcellular location">
    <subcellularLocation>
        <location evidence="1">Endomembrane system</location>
        <topology evidence="1">Multi-pass membrane protein</topology>
    </subcellularLocation>
</comment>
<sequence length="132" mass="15295">MKHSEEKQYTQSSDPENFIPKFRRRNLDKTGFLNKLARFAGRLGEPIVRQLYALYYLWDSPHTPRRAKMIIVGALVYFLSPIDSIPDLLGPLGFSDDIAVITLVYSQMKTYLTEDIKERARLATEKLLRKTS</sequence>
<organism evidence="6 8">
    <name type="scientific">Morococcus cerebrosus</name>
    <dbReference type="NCBI Taxonomy" id="1056807"/>
    <lineage>
        <taxon>Bacteria</taxon>
        <taxon>Pseudomonadati</taxon>
        <taxon>Pseudomonadota</taxon>
        <taxon>Betaproteobacteria</taxon>
        <taxon>Neisseriales</taxon>
        <taxon>Neisseriaceae</taxon>
        <taxon>Morococcus</taxon>
    </lineage>
</organism>
<dbReference type="Proteomes" id="UP000031390">
    <property type="component" value="Unassembled WGS sequence"/>
</dbReference>
<dbReference type="Pfam" id="PF06803">
    <property type="entry name" value="DUF1232"/>
    <property type="match status" value="1"/>
</dbReference>
<dbReference type="Proteomes" id="UP000829504">
    <property type="component" value="Chromosome"/>
</dbReference>
<accession>A0A0C1ETR9</accession>